<evidence type="ECO:0000259" key="1">
    <source>
        <dbReference type="Pfam" id="PF13643"/>
    </source>
</evidence>
<evidence type="ECO:0000313" key="3">
    <source>
        <dbReference type="Proteomes" id="UP000238916"/>
    </source>
</evidence>
<dbReference type="AlphaFoldDB" id="A0A2U3LHP8"/>
<name>A0A2U3LHP8_9FIRM</name>
<dbReference type="Proteomes" id="UP000238916">
    <property type="component" value="Unassembled WGS sequence"/>
</dbReference>
<reference evidence="3" key="1">
    <citation type="submission" date="2018-02" db="EMBL/GenBank/DDBJ databases">
        <authorList>
            <person name="Hausmann B."/>
        </authorList>
    </citation>
    <scope>NUCLEOTIDE SEQUENCE [LARGE SCALE GENOMIC DNA]</scope>
    <source>
        <strain evidence="3">Peat soil MAG SbF1</strain>
    </source>
</reference>
<dbReference type="EMBL" id="OMOF01000447">
    <property type="protein sequence ID" value="SPF51423.1"/>
    <property type="molecule type" value="Genomic_DNA"/>
</dbReference>
<proteinExistence type="predicted"/>
<sequence length="211" mass="23471">MEYTAPEFGLDAFDCPQCGAFAHQIWKHCVLATNGDSNDFISIENLSVSLCGRCKEFSYWNKVREMIYPSKSIAPLPTIDMPEDVSKDYNEARSIFEKSPRASAALLRLAIQKICVALGEKGKNINDDIAILVTKGLPTSIQKALDIVRVVGNNAVHPGEINIDDNPSIALSLFKLLNLIVDTMITQPKEINELFDFLPEGARRSIERRDS</sequence>
<organism evidence="2 3">
    <name type="scientific">Candidatus Desulfosporosinus infrequens</name>
    <dbReference type="NCBI Taxonomy" id="2043169"/>
    <lineage>
        <taxon>Bacteria</taxon>
        <taxon>Bacillati</taxon>
        <taxon>Bacillota</taxon>
        <taxon>Clostridia</taxon>
        <taxon>Eubacteriales</taxon>
        <taxon>Desulfitobacteriaceae</taxon>
        <taxon>Desulfosporosinus</taxon>
    </lineage>
</organism>
<gene>
    <name evidence="2" type="ORF">SBF1_5000006</name>
</gene>
<dbReference type="OrthoDB" id="9808624at2"/>
<evidence type="ECO:0000313" key="2">
    <source>
        <dbReference type="EMBL" id="SPF51423.1"/>
    </source>
</evidence>
<feature type="domain" description="DUF4145" evidence="1">
    <location>
        <begin position="90"/>
        <end position="166"/>
    </location>
</feature>
<dbReference type="Pfam" id="PF13643">
    <property type="entry name" value="DUF4145"/>
    <property type="match status" value="1"/>
</dbReference>
<dbReference type="InterPro" id="IPR025285">
    <property type="entry name" value="DUF4145"/>
</dbReference>
<protein>
    <recommendedName>
        <fullName evidence="1">DUF4145 domain-containing protein</fullName>
    </recommendedName>
</protein>
<accession>A0A2U3LHP8</accession>